<keyword evidence="3" id="KW-1185">Reference proteome</keyword>
<keyword evidence="1" id="KW-0732">Signal</keyword>
<dbReference type="AlphaFoldDB" id="A0A1N6GT48"/>
<gene>
    <name evidence="2" type="ORF">SAMN05443662_1483</name>
</gene>
<proteinExistence type="predicted"/>
<feature type="chain" id="PRO_5009936282" description="Porin" evidence="1">
    <location>
        <begin position="22"/>
        <end position="332"/>
    </location>
</feature>
<sequence length="332" mass="36483">MSKHSLSYFFLIWLVTVSATAAAPAEVSGNLMWTHQRSDLGAVKPENTLSGDFLAEGHWKQIGWLVHLEGNNTPDARGPSALGAQAAAGVATDKDGEGRIQLSEAFASFGMLNGQLHIGLIDLAGFADTSDVANDETTQFLNADLVNNSTISFPDHDLGLAWTSARLNILLAKNTGLADNGSDYHRLFSLTNHRTGIFTLAETHWLNESLHIGAWYREGAEDEKDSWGTYLTTDQSLGGLDWNLRLGWADDTAQDAARFASLAAQKSWNRWTLGLGHATTLGSGPLNAPDRHMSEGYLRYRINAHWDISADVQFIRQQTDTWVYGARALWHF</sequence>
<dbReference type="EMBL" id="FSRE01000003">
    <property type="protein sequence ID" value="SIO10696.1"/>
    <property type="molecule type" value="Genomic_DNA"/>
</dbReference>
<organism evidence="2 3">
    <name type="scientific">Sulfurivirga caldicuralii</name>
    <dbReference type="NCBI Taxonomy" id="364032"/>
    <lineage>
        <taxon>Bacteria</taxon>
        <taxon>Pseudomonadati</taxon>
        <taxon>Pseudomonadota</taxon>
        <taxon>Gammaproteobacteria</taxon>
        <taxon>Thiotrichales</taxon>
        <taxon>Piscirickettsiaceae</taxon>
        <taxon>Sulfurivirga</taxon>
    </lineage>
</organism>
<name>A0A1N6GT48_9GAMM</name>
<reference evidence="2 3" key="1">
    <citation type="submission" date="2016-11" db="EMBL/GenBank/DDBJ databases">
        <authorList>
            <person name="Jaros S."/>
            <person name="Januszkiewicz K."/>
            <person name="Wedrychowicz H."/>
        </authorList>
    </citation>
    <scope>NUCLEOTIDE SEQUENCE [LARGE SCALE GENOMIC DNA]</scope>
    <source>
        <strain evidence="2 3">DSM 17737</strain>
    </source>
</reference>
<accession>A0A1N6GT48</accession>
<dbReference type="OrthoDB" id="7058314at2"/>
<evidence type="ECO:0000313" key="2">
    <source>
        <dbReference type="EMBL" id="SIO10696.1"/>
    </source>
</evidence>
<evidence type="ECO:0000313" key="3">
    <source>
        <dbReference type="Proteomes" id="UP000198461"/>
    </source>
</evidence>
<feature type="signal peptide" evidence="1">
    <location>
        <begin position="1"/>
        <end position="21"/>
    </location>
</feature>
<evidence type="ECO:0008006" key="4">
    <source>
        <dbReference type="Google" id="ProtNLM"/>
    </source>
</evidence>
<evidence type="ECO:0000256" key="1">
    <source>
        <dbReference type="SAM" id="SignalP"/>
    </source>
</evidence>
<dbReference type="Proteomes" id="UP000198461">
    <property type="component" value="Unassembled WGS sequence"/>
</dbReference>
<protein>
    <recommendedName>
        <fullName evidence="4">Porin</fullName>
    </recommendedName>
</protein>
<dbReference type="RefSeq" id="WP_143598478.1">
    <property type="nucleotide sequence ID" value="NZ_FSRE01000003.1"/>
</dbReference>